<feature type="signal peptide" evidence="8">
    <location>
        <begin position="1"/>
        <end position="22"/>
    </location>
</feature>
<evidence type="ECO:0000313" key="10">
    <source>
        <dbReference type="EMBL" id="KAL0576152.1"/>
    </source>
</evidence>
<evidence type="ECO:0000256" key="5">
    <source>
        <dbReference type="ARBA" id="ARBA00023002"/>
    </source>
</evidence>
<comment type="similarity">
    <text evidence="7">Belongs to the chloroperoxidase family.</text>
</comment>
<dbReference type="PANTHER" id="PTHR33577">
    <property type="entry name" value="STERIGMATOCYSTIN BIOSYNTHESIS PEROXIDASE STCC-RELATED"/>
    <property type="match status" value="1"/>
</dbReference>
<name>A0ABR3FL76_9AGAR</name>
<evidence type="ECO:0000256" key="7">
    <source>
        <dbReference type="ARBA" id="ARBA00025795"/>
    </source>
</evidence>
<keyword evidence="6" id="KW-0408">Iron</keyword>
<dbReference type="SUPFAM" id="SSF47571">
    <property type="entry name" value="Cloroperoxidase"/>
    <property type="match status" value="1"/>
</dbReference>
<dbReference type="InterPro" id="IPR000028">
    <property type="entry name" value="Chloroperoxidase"/>
</dbReference>
<protein>
    <recommendedName>
        <fullName evidence="9">Heme haloperoxidase family profile domain-containing protein</fullName>
    </recommendedName>
</protein>
<evidence type="ECO:0000256" key="8">
    <source>
        <dbReference type="SAM" id="SignalP"/>
    </source>
</evidence>
<evidence type="ECO:0000256" key="2">
    <source>
        <dbReference type="ARBA" id="ARBA00022559"/>
    </source>
</evidence>
<dbReference type="PANTHER" id="PTHR33577:SF19">
    <property type="entry name" value="HEME HALOPEROXIDASE FAMILY PROFILE DOMAIN-CONTAINING PROTEIN-RELATED"/>
    <property type="match status" value="1"/>
</dbReference>
<evidence type="ECO:0000256" key="3">
    <source>
        <dbReference type="ARBA" id="ARBA00022617"/>
    </source>
</evidence>
<evidence type="ECO:0000256" key="6">
    <source>
        <dbReference type="ARBA" id="ARBA00023004"/>
    </source>
</evidence>
<comment type="caution">
    <text evidence="10">The sequence shown here is derived from an EMBL/GenBank/DDBJ whole genome shotgun (WGS) entry which is preliminary data.</text>
</comment>
<dbReference type="EMBL" id="JBAHYK010000243">
    <property type="protein sequence ID" value="KAL0576152.1"/>
    <property type="molecule type" value="Genomic_DNA"/>
</dbReference>
<dbReference type="Gene3D" id="1.10.489.10">
    <property type="entry name" value="Chloroperoxidase-like"/>
    <property type="match status" value="1"/>
</dbReference>
<keyword evidence="8" id="KW-0732">Signal</keyword>
<keyword evidence="5" id="KW-0560">Oxidoreductase</keyword>
<sequence length="267" mass="29395">MNLRFSSALIALVVAATAVADAQIDWSAHQWMAPGPNDLRGPCPGLNTLANHGFLPRDGRNITVPDILDAGFNGYHMEPNLLLVAAKVGFLTSRDPNTLSLADIAQHGNIEHDASLSREDFALGDHIRFNETIFSTLANSNPGSDSDVYNSTSAGQVQHARLVDSIRRNPNITNTHFQSRVRSFESAFYLSVMGDSVRGEAPKKFVQIFFREERLPIEEGWQRSTDPLTLQNVFGLSDKIMDASNWEPTGEDCFEILLSPDQGPRSA</sequence>
<dbReference type="PROSITE" id="PS51405">
    <property type="entry name" value="HEME_HALOPEROXIDASE"/>
    <property type="match status" value="1"/>
</dbReference>
<feature type="domain" description="Heme haloperoxidase family profile" evidence="9">
    <location>
        <begin position="27"/>
        <end position="235"/>
    </location>
</feature>
<evidence type="ECO:0000256" key="1">
    <source>
        <dbReference type="ARBA" id="ARBA00001970"/>
    </source>
</evidence>
<keyword evidence="11" id="KW-1185">Reference proteome</keyword>
<reference evidence="10 11" key="1">
    <citation type="submission" date="2024-02" db="EMBL/GenBank/DDBJ databases">
        <title>A draft genome for the cacao thread blight pathogen Marasmius crinis-equi.</title>
        <authorList>
            <person name="Cohen S.P."/>
            <person name="Baruah I.K."/>
            <person name="Amoako-Attah I."/>
            <person name="Bukari Y."/>
            <person name="Meinhardt L.W."/>
            <person name="Bailey B.A."/>
        </authorList>
    </citation>
    <scope>NUCLEOTIDE SEQUENCE [LARGE SCALE GENOMIC DNA]</scope>
    <source>
        <strain evidence="10 11">GH-76</strain>
    </source>
</reference>
<organism evidence="10 11">
    <name type="scientific">Marasmius crinis-equi</name>
    <dbReference type="NCBI Taxonomy" id="585013"/>
    <lineage>
        <taxon>Eukaryota</taxon>
        <taxon>Fungi</taxon>
        <taxon>Dikarya</taxon>
        <taxon>Basidiomycota</taxon>
        <taxon>Agaricomycotina</taxon>
        <taxon>Agaricomycetes</taxon>
        <taxon>Agaricomycetidae</taxon>
        <taxon>Agaricales</taxon>
        <taxon>Marasmiineae</taxon>
        <taxon>Marasmiaceae</taxon>
        <taxon>Marasmius</taxon>
    </lineage>
</organism>
<accession>A0ABR3FL76</accession>
<evidence type="ECO:0000259" key="9">
    <source>
        <dbReference type="PROSITE" id="PS51405"/>
    </source>
</evidence>
<dbReference type="Pfam" id="PF01328">
    <property type="entry name" value="Peroxidase_2"/>
    <property type="match status" value="1"/>
</dbReference>
<keyword evidence="2" id="KW-0575">Peroxidase</keyword>
<gene>
    <name evidence="10" type="ORF">V5O48_005820</name>
</gene>
<dbReference type="InterPro" id="IPR036851">
    <property type="entry name" value="Chloroperoxidase-like_sf"/>
</dbReference>
<dbReference type="Proteomes" id="UP001465976">
    <property type="component" value="Unassembled WGS sequence"/>
</dbReference>
<keyword evidence="4" id="KW-0479">Metal-binding</keyword>
<keyword evidence="3" id="KW-0349">Heme</keyword>
<proteinExistence type="inferred from homology"/>
<comment type="cofactor">
    <cofactor evidence="1">
        <name>heme b</name>
        <dbReference type="ChEBI" id="CHEBI:60344"/>
    </cofactor>
</comment>
<evidence type="ECO:0000313" key="11">
    <source>
        <dbReference type="Proteomes" id="UP001465976"/>
    </source>
</evidence>
<feature type="chain" id="PRO_5047365354" description="Heme haloperoxidase family profile domain-containing protein" evidence="8">
    <location>
        <begin position="23"/>
        <end position="267"/>
    </location>
</feature>
<evidence type="ECO:0000256" key="4">
    <source>
        <dbReference type="ARBA" id="ARBA00022723"/>
    </source>
</evidence>